<accession>A0AAE9YYB5</accession>
<organism evidence="1 2">
    <name type="scientific">Thalassomonas actiniarum</name>
    <dbReference type="NCBI Taxonomy" id="485447"/>
    <lineage>
        <taxon>Bacteria</taxon>
        <taxon>Pseudomonadati</taxon>
        <taxon>Pseudomonadota</taxon>
        <taxon>Gammaproteobacteria</taxon>
        <taxon>Alteromonadales</taxon>
        <taxon>Colwelliaceae</taxon>
        <taxon>Thalassomonas</taxon>
    </lineage>
</organism>
<keyword evidence="2" id="KW-1185">Reference proteome</keyword>
<gene>
    <name evidence="1" type="ORF">SG35_010800</name>
</gene>
<sequence>MLCAMSLSSTVMAGSYQYGKVSELITEGDRVTFQLDTATGIDIRDESCNGQTLNFVIDFNTKATAQIMYQTALESKRDGINIGVNGEGNCGIGGEFEQVSTIAC</sequence>
<dbReference type="KEGG" id="tact:SG35_010800"/>
<reference evidence="1 2" key="2">
    <citation type="journal article" date="2022" name="Mar. Drugs">
        <title>Bioassay-Guided Fractionation Leads to the Detection of Cholic Acid Generated by the Rare Thalassomonas sp.</title>
        <authorList>
            <person name="Pheiffer F."/>
            <person name="Schneider Y.K."/>
            <person name="Hansen E.H."/>
            <person name="Andersen J.H."/>
            <person name="Isaksson J."/>
            <person name="Busche T."/>
            <person name="R C."/>
            <person name="Kalinowski J."/>
            <person name="Zyl L.V."/>
            <person name="Trindade M."/>
        </authorList>
    </citation>
    <scope>NUCLEOTIDE SEQUENCE [LARGE SCALE GENOMIC DNA]</scope>
    <source>
        <strain evidence="1 2">A5K-106</strain>
    </source>
</reference>
<proteinExistence type="predicted"/>
<dbReference type="EMBL" id="CP059735">
    <property type="protein sequence ID" value="WDE01847.1"/>
    <property type="molecule type" value="Genomic_DNA"/>
</dbReference>
<dbReference type="AlphaFoldDB" id="A0AAE9YYB5"/>
<dbReference type="Proteomes" id="UP000032568">
    <property type="component" value="Chromosome"/>
</dbReference>
<reference evidence="1 2" key="1">
    <citation type="journal article" date="2015" name="Genome Announc.">
        <title>Draft Genome Sequences of Marine Isolates of Thalassomonas viridans and Thalassomonas actiniarum.</title>
        <authorList>
            <person name="Olonade I."/>
            <person name="van Zyl L.J."/>
            <person name="Trindade M."/>
        </authorList>
    </citation>
    <scope>NUCLEOTIDE SEQUENCE [LARGE SCALE GENOMIC DNA]</scope>
    <source>
        <strain evidence="1 2">A5K-106</strain>
    </source>
</reference>
<protein>
    <submittedName>
        <fullName evidence="1">Uncharacterized protein</fullName>
    </submittedName>
</protein>
<evidence type="ECO:0000313" key="1">
    <source>
        <dbReference type="EMBL" id="WDE01847.1"/>
    </source>
</evidence>
<evidence type="ECO:0000313" key="2">
    <source>
        <dbReference type="Proteomes" id="UP000032568"/>
    </source>
</evidence>
<name>A0AAE9YYB5_9GAMM</name>